<evidence type="ECO:0000256" key="13">
    <source>
        <dbReference type="RuleBase" id="RU364091"/>
    </source>
</evidence>
<keyword evidence="11 13" id="KW-1006">Bacterial flagellum protein export</keyword>
<dbReference type="InterPro" id="IPR006136">
    <property type="entry name" value="FlhB"/>
</dbReference>
<feature type="transmembrane region" description="Helical" evidence="13">
    <location>
        <begin position="35"/>
        <end position="56"/>
    </location>
</feature>
<evidence type="ECO:0000256" key="3">
    <source>
        <dbReference type="ARBA" id="ARBA00021622"/>
    </source>
</evidence>
<accession>A0ABS5DXK5</accession>
<comment type="subcellular location">
    <subcellularLocation>
        <location evidence="1">Cell membrane</location>
        <topology evidence="1">Multi-pass membrane protein</topology>
    </subcellularLocation>
</comment>
<dbReference type="EMBL" id="JAGQDG010000004">
    <property type="protein sequence ID" value="MBQ0935882.1"/>
    <property type="molecule type" value="Genomic_DNA"/>
</dbReference>
<dbReference type="Gene3D" id="3.40.1690.10">
    <property type="entry name" value="secretion proteins EscU"/>
    <property type="match status" value="1"/>
</dbReference>
<feature type="transmembrane region" description="Helical" evidence="13">
    <location>
        <begin position="183"/>
        <end position="206"/>
    </location>
</feature>
<evidence type="ECO:0000256" key="12">
    <source>
        <dbReference type="ARBA" id="ARBA00025078"/>
    </source>
</evidence>
<dbReference type="PRINTS" id="PR00950">
    <property type="entry name" value="TYPE3IMSPROT"/>
</dbReference>
<feature type="transmembrane region" description="Helical" evidence="13">
    <location>
        <begin position="145"/>
        <end position="163"/>
    </location>
</feature>
<keyword evidence="7 13" id="KW-1005">Bacterial flagellum biogenesis</keyword>
<evidence type="ECO:0000256" key="10">
    <source>
        <dbReference type="ARBA" id="ARBA00023136"/>
    </source>
</evidence>
<proteinExistence type="inferred from homology"/>
<keyword evidence="10 13" id="KW-0472">Membrane</keyword>
<keyword evidence="6 13" id="KW-0812">Transmembrane</keyword>
<evidence type="ECO:0000256" key="9">
    <source>
        <dbReference type="ARBA" id="ARBA00022989"/>
    </source>
</evidence>
<feature type="transmembrane region" description="Helical" evidence="13">
    <location>
        <begin position="89"/>
        <end position="113"/>
    </location>
</feature>
<protein>
    <recommendedName>
        <fullName evidence="3 13">Flagellar biosynthetic protein FlhB</fullName>
    </recommendedName>
</protein>
<dbReference type="RefSeq" id="WP_210809203.1">
    <property type="nucleotide sequence ID" value="NZ_JAGQDG010000004.1"/>
</dbReference>
<dbReference type="PANTHER" id="PTHR30531">
    <property type="entry name" value="FLAGELLAR BIOSYNTHETIC PROTEIN FLHB"/>
    <property type="match status" value="1"/>
</dbReference>
<keyword evidence="4 13" id="KW-0813">Transport</keyword>
<evidence type="ECO:0000256" key="7">
    <source>
        <dbReference type="ARBA" id="ARBA00022795"/>
    </source>
</evidence>
<evidence type="ECO:0000256" key="8">
    <source>
        <dbReference type="ARBA" id="ARBA00022927"/>
    </source>
</evidence>
<sequence length="376" mass="40610">MADSAQDRNLPASPKKLAKARAEGQVARSRDLGHFAALGVGGFVLLVVAAPLGAWLREIMVSSLRFGTREVMQPTAMTEQLLTLSVKGLWVIAPLGLLMMLLGVLSAVVAGGWNVSFKALAPNFGRFNPLAGLGRMFGKDHLIDVLKVIVLATALGTVGVLYLRSQWQGMAQLLMVPLPQAVAALTGTVATGFGFLLLLLGLWAAIDVPLQRHLYANRLKMSHQEVKQEFKEAEGNQEVKGKIKQRMREIGRKRMLLAVPTADLVVMNPTHYAVALKYDEASMGAPRVVAKGADLLALKIRDLARDSGVPVLQAPPLARALYTHVELEGEVPAALFAAVAQVLAWVYQLRRTPYLAAPDVVVPPELDPHTPRPSSK</sequence>
<evidence type="ECO:0000256" key="11">
    <source>
        <dbReference type="ARBA" id="ARBA00023225"/>
    </source>
</evidence>
<keyword evidence="8 13" id="KW-0653">Protein transport</keyword>
<keyword evidence="5 13" id="KW-1003">Cell membrane</keyword>
<dbReference type="InterPro" id="IPR006135">
    <property type="entry name" value="T3SS_substrate_exporter"/>
</dbReference>
<evidence type="ECO:0000256" key="2">
    <source>
        <dbReference type="ARBA" id="ARBA00010690"/>
    </source>
</evidence>
<dbReference type="PANTHER" id="PTHR30531:SF12">
    <property type="entry name" value="FLAGELLAR BIOSYNTHETIC PROTEIN FLHB"/>
    <property type="match status" value="1"/>
</dbReference>
<dbReference type="SUPFAM" id="SSF160544">
    <property type="entry name" value="EscU C-terminal domain-like"/>
    <property type="match status" value="1"/>
</dbReference>
<dbReference type="Pfam" id="PF01312">
    <property type="entry name" value="Bac_export_2"/>
    <property type="match status" value="1"/>
</dbReference>
<gene>
    <name evidence="13 14" type="primary">flhB</name>
    <name evidence="14" type="ORF">KAK11_11145</name>
</gene>
<keyword evidence="15" id="KW-1185">Reference proteome</keyword>
<evidence type="ECO:0000256" key="1">
    <source>
        <dbReference type="ARBA" id="ARBA00004651"/>
    </source>
</evidence>
<reference evidence="14 15" key="1">
    <citation type="submission" date="2021-04" db="EMBL/GenBank/DDBJ databases">
        <title>The genome sequence of type strain Ideonella paludis KCTC 32238.</title>
        <authorList>
            <person name="Liu Y."/>
        </authorList>
    </citation>
    <scope>NUCLEOTIDE SEQUENCE [LARGE SCALE GENOMIC DNA]</scope>
    <source>
        <strain evidence="14 15">KCTC 32238</strain>
    </source>
</reference>
<name>A0ABS5DXK5_9BURK</name>
<evidence type="ECO:0000313" key="14">
    <source>
        <dbReference type="EMBL" id="MBQ0935882.1"/>
    </source>
</evidence>
<organism evidence="14 15">
    <name type="scientific">Ideonella paludis</name>
    <dbReference type="NCBI Taxonomy" id="1233411"/>
    <lineage>
        <taxon>Bacteria</taxon>
        <taxon>Pseudomonadati</taxon>
        <taxon>Pseudomonadota</taxon>
        <taxon>Betaproteobacteria</taxon>
        <taxon>Burkholderiales</taxon>
        <taxon>Sphaerotilaceae</taxon>
        <taxon>Ideonella</taxon>
    </lineage>
</organism>
<keyword evidence="14" id="KW-0966">Cell projection</keyword>
<keyword evidence="14" id="KW-0282">Flagellum</keyword>
<dbReference type="NCBIfam" id="TIGR00328">
    <property type="entry name" value="flhB"/>
    <property type="match status" value="1"/>
</dbReference>
<keyword evidence="14" id="KW-0969">Cilium</keyword>
<comment type="similarity">
    <text evidence="2 13">Belongs to the type III secretion exporter family.</text>
</comment>
<dbReference type="Proteomes" id="UP000672097">
    <property type="component" value="Unassembled WGS sequence"/>
</dbReference>
<keyword evidence="9 13" id="KW-1133">Transmembrane helix</keyword>
<evidence type="ECO:0000313" key="15">
    <source>
        <dbReference type="Proteomes" id="UP000672097"/>
    </source>
</evidence>
<evidence type="ECO:0000256" key="5">
    <source>
        <dbReference type="ARBA" id="ARBA00022475"/>
    </source>
</evidence>
<comment type="function">
    <text evidence="12 13">Required for formation of the rod structure in the basal body of the flagellar apparatus. Together with FliI and FliH, may constitute the export apparatus of flagellin.</text>
</comment>
<evidence type="ECO:0000256" key="4">
    <source>
        <dbReference type="ARBA" id="ARBA00022448"/>
    </source>
</evidence>
<dbReference type="Gene3D" id="6.10.250.2080">
    <property type="match status" value="1"/>
</dbReference>
<evidence type="ECO:0000256" key="6">
    <source>
        <dbReference type="ARBA" id="ARBA00022692"/>
    </source>
</evidence>
<comment type="caution">
    <text evidence="14">The sequence shown here is derived from an EMBL/GenBank/DDBJ whole genome shotgun (WGS) entry which is preliminary data.</text>
</comment>
<dbReference type="InterPro" id="IPR029025">
    <property type="entry name" value="T3SS_substrate_exporter_C"/>
</dbReference>